<dbReference type="KEGG" id="pprf:DPRO_2435"/>
<dbReference type="EMBL" id="LT907975">
    <property type="protein sequence ID" value="SOB59343.1"/>
    <property type="molecule type" value="Genomic_DNA"/>
</dbReference>
<name>A0A2C8FA81_9BACT</name>
<evidence type="ECO:0000313" key="2">
    <source>
        <dbReference type="Proteomes" id="UP000219215"/>
    </source>
</evidence>
<organism evidence="1 2">
    <name type="scientific">Pseudodesulfovibrio profundus</name>
    <dbReference type="NCBI Taxonomy" id="57320"/>
    <lineage>
        <taxon>Bacteria</taxon>
        <taxon>Pseudomonadati</taxon>
        <taxon>Thermodesulfobacteriota</taxon>
        <taxon>Desulfovibrionia</taxon>
        <taxon>Desulfovibrionales</taxon>
        <taxon>Desulfovibrionaceae</taxon>
    </lineage>
</organism>
<dbReference type="AlphaFoldDB" id="A0A2C8FA81"/>
<dbReference type="Gene3D" id="1.20.1260.10">
    <property type="match status" value="1"/>
</dbReference>
<sequence>MSGNSCTLGQLIDLAMEVEQKAYDFYAGLEEKFKNNEQFVSCVCGIKEDELLHYRILTEIQEALPDHRLTMPIPKEKVVPVQRVIKFLDTVDLDGMSDVDEVIDAIRTLEEVEFDVVMAFVDTEEIDFELTREYLKNESLDHNNRIYLAQQCLLD</sequence>
<gene>
    <name evidence="1" type="ORF">DPRO_2435</name>
</gene>
<reference evidence="2" key="1">
    <citation type="submission" date="2017-09" db="EMBL/GenBank/DDBJ databases">
        <authorList>
            <person name="Regsiter A."/>
            <person name="William W."/>
        </authorList>
    </citation>
    <scope>NUCLEOTIDE SEQUENCE [LARGE SCALE GENOMIC DNA]</scope>
    <source>
        <strain evidence="2">500-1</strain>
    </source>
</reference>
<evidence type="ECO:0008006" key="3">
    <source>
        <dbReference type="Google" id="ProtNLM"/>
    </source>
</evidence>
<dbReference type="SUPFAM" id="SSF47240">
    <property type="entry name" value="Ferritin-like"/>
    <property type="match status" value="1"/>
</dbReference>
<dbReference type="InterPro" id="IPR009078">
    <property type="entry name" value="Ferritin-like_SF"/>
</dbReference>
<keyword evidence="2" id="KW-1185">Reference proteome</keyword>
<protein>
    <recommendedName>
        <fullName evidence="3">Rubrerythrin diiron-binding domain-containing protein</fullName>
    </recommendedName>
</protein>
<accession>A0A2C8FA81</accession>
<dbReference type="InterPro" id="IPR012347">
    <property type="entry name" value="Ferritin-like"/>
</dbReference>
<dbReference type="Proteomes" id="UP000219215">
    <property type="component" value="Chromosome DPRO"/>
</dbReference>
<proteinExistence type="predicted"/>
<evidence type="ECO:0000313" key="1">
    <source>
        <dbReference type="EMBL" id="SOB59343.1"/>
    </source>
</evidence>